<feature type="region of interest" description="Disordered" evidence="1">
    <location>
        <begin position="1"/>
        <end position="22"/>
    </location>
</feature>
<evidence type="ECO:0000313" key="3">
    <source>
        <dbReference type="Proteomes" id="UP000235145"/>
    </source>
</evidence>
<dbReference type="Proteomes" id="UP000235145">
    <property type="component" value="Unassembled WGS sequence"/>
</dbReference>
<dbReference type="EMBL" id="NBSK02000004">
    <property type="protein sequence ID" value="KAJ0214507.1"/>
    <property type="molecule type" value="Genomic_DNA"/>
</dbReference>
<dbReference type="GO" id="GO:0048367">
    <property type="term" value="P:shoot system development"/>
    <property type="evidence" value="ECO:0007669"/>
    <property type="project" value="InterPro"/>
</dbReference>
<comment type="caution">
    <text evidence="2">The sequence shown here is derived from an EMBL/GenBank/DDBJ whole genome shotgun (WGS) entry which is preliminary data.</text>
</comment>
<dbReference type="Pfam" id="PF03087">
    <property type="entry name" value="BPS1"/>
    <property type="match status" value="1"/>
</dbReference>
<sequence>MASISSNIKPHSHVRSISLPSTSDQQSVINELYRFQASQEPTSSCSSSSFVGNKLNRLNDMYQSIQPFLSLPSTKQSLAQGCHKEQLNKYLDEHIGLLDLCSTTKDALLISLDYAKELQSVIRRKKGNNHGMTSSFEAYLSLRKKVKKAICKTLSGLQKHWSSSVKEGQRTKSNINILNEMRLNTMEVFESLLTFVHGSNTQSKPKGWFLVLKMMGGEHAHCHQTLEETEVKKVDRELHALLTNKKTKSDSLVLEHIQEGLAEMEFSLLDLSEQVECIFKHLIKTRMSILNILIWYQSGFVETSSRSKIRSMAGGENQNKNKDGESSSGGITYDSPYYLHPSDYRKQLRVHEVLSDSNFDDWSQEMTNFFLPKI</sequence>
<dbReference type="GO" id="GO:0048364">
    <property type="term" value="P:root development"/>
    <property type="evidence" value="ECO:0007669"/>
    <property type="project" value="InterPro"/>
</dbReference>
<reference evidence="2 3" key="1">
    <citation type="journal article" date="2017" name="Nat. Commun.">
        <title>Genome assembly with in vitro proximity ligation data and whole-genome triplication in lettuce.</title>
        <authorList>
            <person name="Reyes-Chin-Wo S."/>
            <person name="Wang Z."/>
            <person name="Yang X."/>
            <person name="Kozik A."/>
            <person name="Arikit S."/>
            <person name="Song C."/>
            <person name="Xia L."/>
            <person name="Froenicke L."/>
            <person name="Lavelle D.O."/>
            <person name="Truco M.J."/>
            <person name="Xia R."/>
            <person name="Zhu S."/>
            <person name="Xu C."/>
            <person name="Xu H."/>
            <person name="Xu X."/>
            <person name="Cox K."/>
            <person name="Korf I."/>
            <person name="Meyers B.C."/>
            <person name="Michelmore R.W."/>
        </authorList>
    </citation>
    <scope>NUCLEOTIDE SEQUENCE [LARGE SCALE GENOMIC DNA]</scope>
    <source>
        <strain evidence="3">cv. Salinas</strain>
        <tissue evidence="2">Seedlings</tissue>
    </source>
</reference>
<dbReference type="InterPro" id="IPR004320">
    <property type="entry name" value="BPS1_pln"/>
</dbReference>
<name>A0A9R1VV66_LACSA</name>
<keyword evidence="3" id="KW-1185">Reference proteome</keyword>
<dbReference type="AlphaFoldDB" id="A0A9R1VV66"/>
<dbReference type="PANTHER" id="PTHR33070">
    <property type="entry name" value="OS06G0725500 PROTEIN"/>
    <property type="match status" value="1"/>
</dbReference>
<evidence type="ECO:0000256" key="1">
    <source>
        <dbReference type="SAM" id="MobiDB-lite"/>
    </source>
</evidence>
<organism evidence="2 3">
    <name type="scientific">Lactuca sativa</name>
    <name type="common">Garden lettuce</name>
    <dbReference type="NCBI Taxonomy" id="4236"/>
    <lineage>
        <taxon>Eukaryota</taxon>
        <taxon>Viridiplantae</taxon>
        <taxon>Streptophyta</taxon>
        <taxon>Embryophyta</taxon>
        <taxon>Tracheophyta</taxon>
        <taxon>Spermatophyta</taxon>
        <taxon>Magnoliopsida</taxon>
        <taxon>eudicotyledons</taxon>
        <taxon>Gunneridae</taxon>
        <taxon>Pentapetalae</taxon>
        <taxon>asterids</taxon>
        <taxon>campanulids</taxon>
        <taxon>Asterales</taxon>
        <taxon>Asteraceae</taxon>
        <taxon>Cichorioideae</taxon>
        <taxon>Cichorieae</taxon>
        <taxon>Lactucinae</taxon>
        <taxon>Lactuca</taxon>
    </lineage>
</organism>
<dbReference type="PANTHER" id="PTHR33070:SF120">
    <property type="entry name" value="EXPRESSED PROTEIN"/>
    <property type="match status" value="1"/>
</dbReference>
<accession>A0A9R1VV66</accession>
<proteinExistence type="predicted"/>
<protein>
    <submittedName>
        <fullName evidence="2">Uncharacterized protein</fullName>
    </submittedName>
</protein>
<gene>
    <name evidence="2" type="ORF">LSAT_V11C400185100</name>
</gene>
<evidence type="ECO:0000313" key="2">
    <source>
        <dbReference type="EMBL" id="KAJ0214507.1"/>
    </source>
</evidence>